<dbReference type="EMBL" id="JADCNM010000004">
    <property type="protein sequence ID" value="KAG0486015.1"/>
    <property type="molecule type" value="Genomic_DNA"/>
</dbReference>
<evidence type="ECO:0000313" key="2">
    <source>
        <dbReference type="EMBL" id="KAG0486015.1"/>
    </source>
</evidence>
<feature type="region of interest" description="Disordered" evidence="1">
    <location>
        <begin position="46"/>
        <end position="83"/>
    </location>
</feature>
<evidence type="ECO:0000256" key="1">
    <source>
        <dbReference type="SAM" id="MobiDB-lite"/>
    </source>
</evidence>
<name>A0A835RDJ1_VANPL</name>
<sequence length="83" mass="9515">MLRCPLSRRGTVIPVQRKITTLDSIIDFGYCSIRCGIITLKLHTTQKPSTNKRKEGEEKKKKKKKKKKNLRLEGGSMAVKLKM</sequence>
<organism evidence="2 3">
    <name type="scientific">Vanilla planifolia</name>
    <name type="common">Vanilla</name>
    <dbReference type="NCBI Taxonomy" id="51239"/>
    <lineage>
        <taxon>Eukaryota</taxon>
        <taxon>Viridiplantae</taxon>
        <taxon>Streptophyta</taxon>
        <taxon>Embryophyta</taxon>
        <taxon>Tracheophyta</taxon>
        <taxon>Spermatophyta</taxon>
        <taxon>Magnoliopsida</taxon>
        <taxon>Liliopsida</taxon>
        <taxon>Asparagales</taxon>
        <taxon>Orchidaceae</taxon>
        <taxon>Vanilloideae</taxon>
        <taxon>Vanilleae</taxon>
        <taxon>Vanilla</taxon>
    </lineage>
</organism>
<accession>A0A835RDJ1</accession>
<dbReference type="Proteomes" id="UP000639772">
    <property type="component" value="Unassembled WGS sequence"/>
</dbReference>
<dbReference type="AlphaFoldDB" id="A0A835RDJ1"/>
<evidence type="ECO:0000313" key="3">
    <source>
        <dbReference type="Proteomes" id="UP000639772"/>
    </source>
</evidence>
<gene>
    <name evidence="2" type="ORF">HPP92_008110</name>
</gene>
<proteinExistence type="predicted"/>
<comment type="caution">
    <text evidence="2">The sequence shown here is derived from an EMBL/GenBank/DDBJ whole genome shotgun (WGS) entry which is preliminary data.</text>
</comment>
<protein>
    <submittedName>
        <fullName evidence="2">Uncharacterized protein</fullName>
    </submittedName>
</protein>
<reference evidence="2 3" key="1">
    <citation type="journal article" date="2020" name="Nat. Food">
        <title>A phased Vanilla planifolia genome enables genetic improvement of flavour and production.</title>
        <authorList>
            <person name="Hasing T."/>
            <person name="Tang H."/>
            <person name="Brym M."/>
            <person name="Khazi F."/>
            <person name="Huang T."/>
            <person name="Chambers A.H."/>
        </authorList>
    </citation>
    <scope>NUCLEOTIDE SEQUENCE [LARGE SCALE GENOMIC DNA]</scope>
    <source>
        <tissue evidence="2">Leaf</tissue>
    </source>
</reference>
<feature type="compositionally biased region" description="Basic residues" evidence="1">
    <location>
        <begin position="60"/>
        <end position="69"/>
    </location>
</feature>